<dbReference type="PANTHER" id="PTHR33647">
    <property type="entry name" value="OS01G0793900 PROTEIN"/>
    <property type="match status" value="1"/>
</dbReference>
<evidence type="ECO:0000313" key="2">
    <source>
        <dbReference type="EMBL" id="GMH25506.1"/>
    </source>
</evidence>
<dbReference type="PANTHER" id="PTHR33647:SF5">
    <property type="entry name" value="OS01G0793900 PROTEIN"/>
    <property type="match status" value="1"/>
</dbReference>
<keyword evidence="3" id="KW-1185">Reference proteome</keyword>
<sequence length="124" mass="14009">MGNCITHESKMQWGGEDWSPTVASEREIMGEEGEDEDERLYVKKSSPFSTETATVKATKTTETKTTEVKIRITKKQLEELIGKVDVKGLSTEKVLAELMAVCAEFETTQQIRSWRPRLQSIPEA</sequence>
<organism evidence="2 3">
    <name type="scientific">Nepenthes gracilis</name>
    <name type="common">Slender pitcher plant</name>
    <dbReference type="NCBI Taxonomy" id="150966"/>
    <lineage>
        <taxon>Eukaryota</taxon>
        <taxon>Viridiplantae</taxon>
        <taxon>Streptophyta</taxon>
        <taxon>Embryophyta</taxon>
        <taxon>Tracheophyta</taxon>
        <taxon>Spermatophyta</taxon>
        <taxon>Magnoliopsida</taxon>
        <taxon>eudicotyledons</taxon>
        <taxon>Gunneridae</taxon>
        <taxon>Pentapetalae</taxon>
        <taxon>Caryophyllales</taxon>
        <taxon>Nepenthaceae</taxon>
        <taxon>Nepenthes</taxon>
    </lineage>
</organism>
<feature type="region of interest" description="Disordered" evidence="1">
    <location>
        <begin position="1"/>
        <end position="20"/>
    </location>
</feature>
<evidence type="ECO:0000256" key="1">
    <source>
        <dbReference type="SAM" id="MobiDB-lite"/>
    </source>
</evidence>
<dbReference type="AlphaFoldDB" id="A0AAD3TB78"/>
<dbReference type="Proteomes" id="UP001279734">
    <property type="component" value="Unassembled WGS sequence"/>
</dbReference>
<reference evidence="2" key="1">
    <citation type="submission" date="2023-05" db="EMBL/GenBank/DDBJ databases">
        <title>Nepenthes gracilis genome sequencing.</title>
        <authorList>
            <person name="Fukushima K."/>
        </authorList>
    </citation>
    <scope>NUCLEOTIDE SEQUENCE</scope>
    <source>
        <strain evidence="2">SING2019-196</strain>
    </source>
</reference>
<comment type="caution">
    <text evidence="2">The sequence shown here is derived from an EMBL/GenBank/DDBJ whole genome shotgun (WGS) entry which is preliminary data.</text>
</comment>
<proteinExistence type="predicted"/>
<protein>
    <submittedName>
        <fullName evidence="2">Uncharacterized protein</fullName>
    </submittedName>
</protein>
<dbReference type="EMBL" id="BSYO01000029">
    <property type="protein sequence ID" value="GMH25506.1"/>
    <property type="molecule type" value="Genomic_DNA"/>
</dbReference>
<gene>
    <name evidence="2" type="ORF">Nepgr_027349</name>
</gene>
<accession>A0AAD3TB78</accession>
<evidence type="ECO:0000313" key="3">
    <source>
        <dbReference type="Proteomes" id="UP001279734"/>
    </source>
</evidence>
<name>A0AAD3TB78_NEPGR</name>